<feature type="compositionally biased region" description="Polar residues" evidence="1">
    <location>
        <begin position="100"/>
        <end position="113"/>
    </location>
</feature>
<dbReference type="AlphaFoldDB" id="A0A9J6D1C7"/>
<proteinExistence type="predicted"/>
<feature type="compositionally biased region" description="Low complexity" evidence="1">
    <location>
        <begin position="189"/>
        <end position="202"/>
    </location>
</feature>
<sequence>MQQTCDAKVQTQRFQPARITELKSGLKKRDVKITQLKHRPNAIPERQAHKPQQIYDKIRMVERTSAPPDLVPPRTTAKVNNVSTSKKDRKNRNTHEPGAQASSQEPKPRSFSNPSPPHQHKAEQKPSVLPVRQTPSLISLLRSKSPPRHHQILEKKHGFPNGPKPRPRPRATCETSSTSTHEREESRPSNSKNSAASLSAASINTIQC</sequence>
<gene>
    <name evidence="2" type="ORF">HPB51_027054</name>
</gene>
<dbReference type="Proteomes" id="UP000821866">
    <property type="component" value="Unassembled WGS sequence"/>
</dbReference>
<comment type="caution">
    <text evidence="2">The sequence shown here is derived from an EMBL/GenBank/DDBJ whole genome shotgun (WGS) entry which is preliminary data.</text>
</comment>
<name>A0A9J6D1C7_RHIMP</name>
<evidence type="ECO:0000313" key="3">
    <source>
        <dbReference type="Proteomes" id="UP000821866"/>
    </source>
</evidence>
<protein>
    <submittedName>
        <fullName evidence="2">Uncharacterized protein</fullName>
    </submittedName>
</protein>
<organism evidence="2 3">
    <name type="scientific">Rhipicephalus microplus</name>
    <name type="common">Cattle tick</name>
    <name type="synonym">Boophilus microplus</name>
    <dbReference type="NCBI Taxonomy" id="6941"/>
    <lineage>
        <taxon>Eukaryota</taxon>
        <taxon>Metazoa</taxon>
        <taxon>Ecdysozoa</taxon>
        <taxon>Arthropoda</taxon>
        <taxon>Chelicerata</taxon>
        <taxon>Arachnida</taxon>
        <taxon>Acari</taxon>
        <taxon>Parasitiformes</taxon>
        <taxon>Ixodida</taxon>
        <taxon>Ixodoidea</taxon>
        <taxon>Ixodidae</taxon>
        <taxon>Rhipicephalinae</taxon>
        <taxon>Rhipicephalus</taxon>
        <taxon>Boophilus</taxon>
    </lineage>
</organism>
<dbReference type="EMBL" id="JABSTU010003053">
    <property type="protein sequence ID" value="KAH7977084.1"/>
    <property type="molecule type" value="Genomic_DNA"/>
</dbReference>
<reference evidence="2" key="1">
    <citation type="journal article" date="2020" name="Cell">
        <title>Large-Scale Comparative Analyses of Tick Genomes Elucidate Their Genetic Diversity and Vector Capacities.</title>
        <authorList>
            <consortium name="Tick Genome and Microbiome Consortium (TIGMIC)"/>
            <person name="Jia N."/>
            <person name="Wang J."/>
            <person name="Shi W."/>
            <person name="Du L."/>
            <person name="Sun Y."/>
            <person name="Zhan W."/>
            <person name="Jiang J.F."/>
            <person name="Wang Q."/>
            <person name="Zhang B."/>
            <person name="Ji P."/>
            <person name="Bell-Sakyi L."/>
            <person name="Cui X.M."/>
            <person name="Yuan T.T."/>
            <person name="Jiang B.G."/>
            <person name="Yang W.F."/>
            <person name="Lam T.T."/>
            <person name="Chang Q.C."/>
            <person name="Ding S.J."/>
            <person name="Wang X.J."/>
            <person name="Zhu J.G."/>
            <person name="Ruan X.D."/>
            <person name="Zhao L."/>
            <person name="Wei J.T."/>
            <person name="Ye R.Z."/>
            <person name="Que T.C."/>
            <person name="Du C.H."/>
            <person name="Zhou Y.H."/>
            <person name="Cheng J.X."/>
            <person name="Dai P.F."/>
            <person name="Guo W.B."/>
            <person name="Han X.H."/>
            <person name="Huang E.J."/>
            <person name="Li L.F."/>
            <person name="Wei W."/>
            <person name="Gao Y.C."/>
            <person name="Liu J.Z."/>
            <person name="Shao H.Z."/>
            <person name="Wang X."/>
            <person name="Wang C.C."/>
            <person name="Yang T.C."/>
            <person name="Huo Q.B."/>
            <person name="Li W."/>
            <person name="Chen H.Y."/>
            <person name="Chen S.E."/>
            <person name="Zhou L.G."/>
            <person name="Ni X.B."/>
            <person name="Tian J.H."/>
            <person name="Sheng Y."/>
            <person name="Liu T."/>
            <person name="Pan Y.S."/>
            <person name="Xia L.Y."/>
            <person name="Li J."/>
            <person name="Zhao F."/>
            <person name="Cao W.C."/>
        </authorList>
    </citation>
    <scope>NUCLEOTIDE SEQUENCE</scope>
    <source>
        <strain evidence="2">Rmic-2018</strain>
    </source>
</reference>
<reference evidence="2" key="2">
    <citation type="submission" date="2021-09" db="EMBL/GenBank/DDBJ databases">
        <authorList>
            <person name="Jia N."/>
            <person name="Wang J."/>
            <person name="Shi W."/>
            <person name="Du L."/>
            <person name="Sun Y."/>
            <person name="Zhan W."/>
            <person name="Jiang J."/>
            <person name="Wang Q."/>
            <person name="Zhang B."/>
            <person name="Ji P."/>
            <person name="Sakyi L.B."/>
            <person name="Cui X."/>
            <person name="Yuan T."/>
            <person name="Jiang B."/>
            <person name="Yang W."/>
            <person name="Lam T.T.-Y."/>
            <person name="Chang Q."/>
            <person name="Ding S."/>
            <person name="Wang X."/>
            <person name="Zhu J."/>
            <person name="Ruan X."/>
            <person name="Zhao L."/>
            <person name="Wei J."/>
            <person name="Que T."/>
            <person name="Du C."/>
            <person name="Cheng J."/>
            <person name="Dai P."/>
            <person name="Han X."/>
            <person name="Huang E."/>
            <person name="Gao Y."/>
            <person name="Liu J."/>
            <person name="Shao H."/>
            <person name="Ye R."/>
            <person name="Li L."/>
            <person name="Wei W."/>
            <person name="Wang X."/>
            <person name="Wang C."/>
            <person name="Huo Q."/>
            <person name="Li W."/>
            <person name="Guo W."/>
            <person name="Chen H."/>
            <person name="Chen S."/>
            <person name="Zhou L."/>
            <person name="Zhou L."/>
            <person name="Ni X."/>
            <person name="Tian J."/>
            <person name="Zhou Y."/>
            <person name="Sheng Y."/>
            <person name="Liu T."/>
            <person name="Pan Y."/>
            <person name="Xia L."/>
            <person name="Li J."/>
            <person name="Zhao F."/>
            <person name="Cao W."/>
        </authorList>
    </citation>
    <scope>NUCLEOTIDE SEQUENCE</scope>
    <source>
        <strain evidence="2">Rmic-2018</strain>
        <tissue evidence="2">Larvae</tissue>
    </source>
</reference>
<keyword evidence="3" id="KW-1185">Reference proteome</keyword>
<evidence type="ECO:0000256" key="1">
    <source>
        <dbReference type="SAM" id="MobiDB-lite"/>
    </source>
</evidence>
<accession>A0A9J6D1C7</accession>
<evidence type="ECO:0000313" key="2">
    <source>
        <dbReference type="EMBL" id="KAH7977084.1"/>
    </source>
</evidence>
<feature type="region of interest" description="Disordered" evidence="1">
    <location>
        <begin position="61"/>
        <end position="208"/>
    </location>
</feature>